<dbReference type="AlphaFoldDB" id="A0AAD3D7M2"/>
<dbReference type="GO" id="GO:0005246">
    <property type="term" value="F:calcium channel regulator activity"/>
    <property type="evidence" value="ECO:0007669"/>
    <property type="project" value="InterPro"/>
</dbReference>
<dbReference type="GO" id="GO:0005886">
    <property type="term" value="C:plasma membrane"/>
    <property type="evidence" value="ECO:0007669"/>
    <property type="project" value="TreeGrafter"/>
</dbReference>
<dbReference type="InterPro" id="IPR013783">
    <property type="entry name" value="Ig-like_fold"/>
</dbReference>
<dbReference type="InterPro" id="IPR011011">
    <property type="entry name" value="Znf_FYVE_PHD"/>
</dbReference>
<dbReference type="InterPro" id="IPR002048">
    <property type="entry name" value="EF_hand_dom"/>
</dbReference>
<keyword evidence="1" id="KW-0106">Calcium</keyword>
<evidence type="ECO:0000256" key="2">
    <source>
        <dbReference type="SAM" id="MobiDB-lite"/>
    </source>
</evidence>
<dbReference type="GO" id="GO:0006874">
    <property type="term" value="P:intracellular calcium ion homeostasis"/>
    <property type="evidence" value="ECO:0007669"/>
    <property type="project" value="TreeGrafter"/>
</dbReference>
<sequence length="853" mass="96578">MKRQKSKRPRRSTEMMHSHSKQEAKLKLLLTLSLFSAKVLAADKPIMTDELPIKGKTILHTNSNMKTTELGKPQTTSRIQVPSDSHVEFAGHTIGDNHRSSKSSQSFFASVDLDGDGQIYRPELSLFLQEMIGGSAFDEEEEINEEVDSVFDKMDKSGDGSVELGEFNRFWEKLEELLTVDEVAEFIVHAGQLPKEVGQIFRTNHVTGYDFPELVENNGIALKEELGIERSTYRKKIVRAVRSRLFGIGTVPSQIENVEATIESCTTVSLRWSKPIANDLPVHKYRVLRRKIGGGEKKDENIIKTNTSIDDNQICELDIAERDLVHLYDDGEALVKTSKDLVATQNVQSCQIGDVTFDSRTQSHNSPEWKTVYDGSELEFVDGGLKPGKGYIYKIQAWNLVGKSPWKVFDPSKDWADFGCHLQQKEKEATEQTQQTREESSSKKEKTDEKTEKSSVSWVSFIYSISIGLIRFICSASVPFGAFVTFLMRLRRNSISSTADRLEPLFPWVCRHVNDFSSRYIRIHIIPESFYISRYHQTLNYHESAANMIGVNGYKSAVKINAPAKRAISDRAQTNNPSSRPGGLRRMQSEPYIHSKENNVLDKKTRPSAFKRGISFKKKTEILATSDKRSESDIATKNSRDLSPENDLSNGKAEELYTLRQKFTGEFRKLSPLTIVPVQEEEVVETASSDQHIDNEAEIHEHLNKSDRTAESTKDLENPKEKKTRRGPFRRLRSPRQKKDKTVKNGKKETHPADQDEFGVSPLVIPRSAQKIPENLTLTCSNIGSFEGQSEIAIHHNRNICNTCLKKYKFPYRFRHDCCKCGSSFCNKHGKTTHPNAVPCKVPGTCICAKCLE</sequence>
<reference evidence="4 5" key="1">
    <citation type="journal article" date="2021" name="Sci. Rep.">
        <title>The genome of the diatom Chaetoceros tenuissimus carries an ancient integrated fragment of an extant virus.</title>
        <authorList>
            <person name="Hongo Y."/>
            <person name="Kimura K."/>
            <person name="Takaki Y."/>
            <person name="Yoshida Y."/>
            <person name="Baba S."/>
            <person name="Kobayashi G."/>
            <person name="Nagasaki K."/>
            <person name="Hano T."/>
            <person name="Tomaru Y."/>
        </authorList>
    </citation>
    <scope>NUCLEOTIDE SEQUENCE [LARGE SCALE GENOMIC DNA]</scope>
    <source>
        <strain evidence="4 5">NIES-3715</strain>
    </source>
</reference>
<keyword evidence="5" id="KW-1185">Reference proteome</keyword>
<feature type="compositionally biased region" description="Basic residues" evidence="2">
    <location>
        <begin position="1"/>
        <end position="10"/>
    </location>
</feature>
<dbReference type="EMBL" id="BLLK01000062">
    <property type="protein sequence ID" value="GFH59336.1"/>
    <property type="molecule type" value="Genomic_DNA"/>
</dbReference>
<evidence type="ECO:0000313" key="4">
    <source>
        <dbReference type="EMBL" id="GFH59336.1"/>
    </source>
</evidence>
<dbReference type="Gene3D" id="1.10.238.10">
    <property type="entry name" value="EF-hand"/>
    <property type="match status" value="1"/>
</dbReference>
<dbReference type="Pfam" id="PF13499">
    <property type="entry name" value="EF-hand_7"/>
    <property type="match status" value="1"/>
</dbReference>
<evidence type="ECO:0000256" key="1">
    <source>
        <dbReference type="ARBA" id="ARBA00022837"/>
    </source>
</evidence>
<dbReference type="PROSITE" id="PS00018">
    <property type="entry name" value="EF_HAND_1"/>
    <property type="match status" value="1"/>
</dbReference>
<gene>
    <name evidence="4" type="ORF">CTEN210_15812</name>
</gene>
<dbReference type="PANTHER" id="PTHR15136:SF13">
    <property type="entry name" value="SAM DOMAIN-CONTAINING PROTEIN"/>
    <property type="match status" value="1"/>
</dbReference>
<dbReference type="SUPFAM" id="SSF57903">
    <property type="entry name" value="FYVE/PHD zinc finger"/>
    <property type="match status" value="1"/>
</dbReference>
<dbReference type="GO" id="GO:0005783">
    <property type="term" value="C:endoplasmic reticulum"/>
    <property type="evidence" value="ECO:0007669"/>
    <property type="project" value="TreeGrafter"/>
</dbReference>
<feature type="compositionally biased region" description="Basic and acidic residues" evidence="2">
    <location>
        <begin position="701"/>
        <end position="721"/>
    </location>
</feature>
<feature type="compositionally biased region" description="Basic and acidic residues" evidence="2">
    <location>
        <begin position="740"/>
        <end position="754"/>
    </location>
</feature>
<dbReference type="SMART" id="SM00054">
    <property type="entry name" value="EFh"/>
    <property type="match status" value="2"/>
</dbReference>
<dbReference type="InterPro" id="IPR013761">
    <property type="entry name" value="SAM/pointed_sf"/>
</dbReference>
<comment type="caution">
    <text evidence="4">The sequence shown here is derived from an EMBL/GenBank/DDBJ whole genome shotgun (WGS) entry which is preliminary data.</text>
</comment>
<dbReference type="InterPro" id="IPR037608">
    <property type="entry name" value="STIM1/2"/>
</dbReference>
<protein>
    <recommendedName>
        <fullName evidence="3">EF-hand domain-containing protein</fullName>
    </recommendedName>
</protein>
<feature type="region of interest" description="Disordered" evidence="2">
    <location>
        <begin position="701"/>
        <end position="761"/>
    </location>
</feature>
<evidence type="ECO:0000259" key="3">
    <source>
        <dbReference type="PROSITE" id="PS50222"/>
    </source>
</evidence>
<evidence type="ECO:0000313" key="5">
    <source>
        <dbReference type="Proteomes" id="UP001054902"/>
    </source>
</evidence>
<dbReference type="GO" id="GO:0002115">
    <property type="term" value="P:store-operated calcium entry"/>
    <property type="evidence" value="ECO:0007669"/>
    <property type="project" value="TreeGrafter"/>
</dbReference>
<dbReference type="Gene3D" id="1.10.150.50">
    <property type="entry name" value="Transcription Factor, Ets-1"/>
    <property type="match status" value="1"/>
</dbReference>
<dbReference type="InterPro" id="IPR036116">
    <property type="entry name" value="FN3_sf"/>
</dbReference>
<feature type="region of interest" description="Disordered" evidence="2">
    <location>
        <begin position="567"/>
        <end position="599"/>
    </location>
</feature>
<dbReference type="InterPro" id="IPR003961">
    <property type="entry name" value="FN3_dom"/>
</dbReference>
<dbReference type="SUPFAM" id="SSF47473">
    <property type="entry name" value="EF-hand"/>
    <property type="match status" value="1"/>
</dbReference>
<dbReference type="GO" id="GO:0005509">
    <property type="term" value="F:calcium ion binding"/>
    <property type="evidence" value="ECO:0007669"/>
    <property type="project" value="InterPro"/>
</dbReference>
<dbReference type="CDD" id="cd00051">
    <property type="entry name" value="EFh"/>
    <property type="match status" value="1"/>
</dbReference>
<feature type="compositionally biased region" description="Basic and acidic residues" evidence="2">
    <location>
        <begin position="11"/>
        <end position="21"/>
    </location>
</feature>
<dbReference type="SUPFAM" id="SSF49265">
    <property type="entry name" value="Fibronectin type III"/>
    <property type="match status" value="1"/>
</dbReference>
<dbReference type="Gene3D" id="2.60.40.10">
    <property type="entry name" value="Immunoglobulins"/>
    <property type="match status" value="2"/>
</dbReference>
<dbReference type="PROSITE" id="PS50222">
    <property type="entry name" value="EF_HAND_2"/>
    <property type="match status" value="2"/>
</dbReference>
<feature type="region of interest" description="Disordered" evidence="2">
    <location>
        <begin position="426"/>
        <end position="449"/>
    </location>
</feature>
<proteinExistence type="predicted"/>
<dbReference type="CDD" id="cd00063">
    <property type="entry name" value="FN3"/>
    <property type="match status" value="1"/>
</dbReference>
<feature type="region of interest" description="Disordered" evidence="2">
    <location>
        <begin position="625"/>
        <end position="649"/>
    </location>
</feature>
<dbReference type="SMART" id="SM00060">
    <property type="entry name" value="FN3"/>
    <property type="match status" value="1"/>
</dbReference>
<feature type="domain" description="EF-hand" evidence="3">
    <location>
        <begin position="142"/>
        <end position="177"/>
    </location>
</feature>
<organism evidence="4 5">
    <name type="scientific">Chaetoceros tenuissimus</name>
    <dbReference type="NCBI Taxonomy" id="426638"/>
    <lineage>
        <taxon>Eukaryota</taxon>
        <taxon>Sar</taxon>
        <taxon>Stramenopiles</taxon>
        <taxon>Ochrophyta</taxon>
        <taxon>Bacillariophyta</taxon>
        <taxon>Coscinodiscophyceae</taxon>
        <taxon>Chaetocerotophycidae</taxon>
        <taxon>Chaetocerotales</taxon>
        <taxon>Chaetocerotaceae</taxon>
        <taxon>Chaetoceros</taxon>
    </lineage>
</organism>
<accession>A0AAD3D7M2</accession>
<dbReference type="InterPro" id="IPR011992">
    <property type="entry name" value="EF-hand-dom_pair"/>
</dbReference>
<dbReference type="Proteomes" id="UP001054902">
    <property type="component" value="Unassembled WGS sequence"/>
</dbReference>
<name>A0AAD3D7M2_9STRA</name>
<feature type="domain" description="EF-hand" evidence="3">
    <location>
        <begin position="99"/>
        <end position="134"/>
    </location>
</feature>
<dbReference type="InterPro" id="IPR018247">
    <property type="entry name" value="EF_Hand_1_Ca_BS"/>
</dbReference>
<dbReference type="PANTHER" id="PTHR15136">
    <property type="entry name" value="STROMAL INTERACTION MOLECULE HOMOLOG"/>
    <property type="match status" value="1"/>
</dbReference>
<feature type="compositionally biased region" description="Basic residues" evidence="2">
    <location>
        <begin position="722"/>
        <end position="739"/>
    </location>
</feature>
<feature type="compositionally biased region" description="Basic and acidic residues" evidence="2">
    <location>
        <begin position="625"/>
        <end position="643"/>
    </location>
</feature>
<feature type="region of interest" description="Disordered" evidence="2">
    <location>
        <begin position="1"/>
        <end position="21"/>
    </location>
</feature>